<reference evidence="1 2" key="1">
    <citation type="submission" date="2019-02" db="EMBL/GenBank/DDBJ databases">
        <title>Dyella amyloliquefaciens sp. nov., isolated from forest soil.</title>
        <authorList>
            <person name="Gao Z.-H."/>
            <person name="Qiu L.-H."/>
        </authorList>
    </citation>
    <scope>NUCLEOTIDE SEQUENCE [LARGE SCALE GENOMIC DNA]</scope>
    <source>
        <strain evidence="1 2">KACC 12747</strain>
    </source>
</reference>
<dbReference type="EMBL" id="SJTG01000001">
    <property type="protein sequence ID" value="TCI12715.1"/>
    <property type="molecule type" value="Genomic_DNA"/>
</dbReference>
<evidence type="ECO:0000313" key="2">
    <source>
        <dbReference type="Proteomes" id="UP000291822"/>
    </source>
</evidence>
<sequence length="94" mass="10824">MLRGSKFTVSRHRRDVWWGMVATHVELQRLISTLDADVPELLRTHPAPDAFWQAFNARAQQIQDRAADTDHGWVCDRLDALLERSHLVPPADQI</sequence>
<proteinExistence type="predicted"/>
<comment type="caution">
    <text evidence="1">The sequence shown here is derived from an EMBL/GenBank/DDBJ whole genome shotgun (WGS) entry which is preliminary data.</text>
</comment>
<evidence type="ECO:0000313" key="1">
    <source>
        <dbReference type="EMBL" id="TCI12715.1"/>
    </source>
</evidence>
<accession>A0A4R0YTK8</accession>
<dbReference type="Proteomes" id="UP000291822">
    <property type="component" value="Unassembled WGS sequence"/>
</dbReference>
<gene>
    <name evidence="1" type="ORF">EZM97_05075</name>
</gene>
<protein>
    <submittedName>
        <fullName evidence="1">Uncharacterized protein</fullName>
    </submittedName>
</protein>
<organism evidence="1 2">
    <name type="scientific">Dyella soli</name>
    <dbReference type="NCBI Taxonomy" id="522319"/>
    <lineage>
        <taxon>Bacteria</taxon>
        <taxon>Pseudomonadati</taxon>
        <taxon>Pseudomonadota</taxon>
        <taxon>Gammaproteobacteria</taxon>
        <taxon>Lysobacterales</taxon>
        <taxon>Rhodanobacteraceae</taxon>
        <taxon>Dyella</taxon>
    </lineage>
</organism>
<dbReference type="AlphaFoldDB" id="A0A4R0YTK8"/>
<name>A0A4R0YTK8_9GAMM</name>
<keyword evidence="2" id="KW-1185">Reference proteome</keyword>